<reference evidence="3" key="2">
    <citation type="submission" date="2023-11" db="UniProtKB">
        <authorList>
            <consortium name="WormBaseParasite"/>
        </authorList>
    </citation>
    <scope>IDENTIFICATION</scope>
</reference>
<evidence type="ECO:0000256" key="1">
    <source>
        <dbReference type="SAM" id="MobiDB-lite"/>
    </source>
</evidence>
<name>A0AA85J6R0_TRIRE</name>
<organism evidence="2 3">
    <name type="scientific">Trichobilharzia regenti</name>
    <name type="common">Nasal bird schistosome</name>
    <dbReference type="NCBI Taxonomy" id="157069"/>
    <lineage>
        <taxon>Eukaryota</taxon>
        <taxon>Metazoa</taxon>
        <taxon>Spiralia</taxon>
        <taxon>Lophotrochozoa</taxon>
        <taxon>Platyhelminthes</taxon>
        <taxon>Trematoda</taxon>
        <taxon>Digenea</taxon>
        <taxon>Strigeidida</taxon>
        <taxon>Schistosomatoidea</taxon>
        <taxon>Schistosomatidae</taxon>
        <taxon>Trichobilharzia</taxon>
    </lineage>
</organism>
<protein>
    <submittedName>
        <fullName evidence="3">Uncharacterized protein</fullName>
    </submittedName>
</protein>
<accession>A0AA85J6R0</accession>
<sequence length="89" mass="10409">MEDKNKLGTSNTASSSSSSEKKRRHKHRNNHSKVVTSTPVNEGPYRPNISSVTRVRPYIRLYFENHYTKFAVVVLHEFTCTHCVINYYY</sequence>
<evidence type="ECO:0000313" key="3">
    <source>
        <dbReference type="WBParaSite" id="TREG1_137050.1"/>
    </source>
</evidence>
<keyword evidence="2" id="KW-1185">Reference proteome</keyword>
<feature type="region of interest" description="Disordered" evidence="1">
    <location>
        <begin position="1"/>
        <end position="49"/>
    </location>
</feature>
<evidence type="ECO:0000313" key="2">
    <source>
        <dbReference type="Proteomes" id="UP000050795"/>
    </source>
</evidence>
<dbReference type="AlphaFoldDB" id="A0AA85J6R0"/>
<dbReference type="WBParaSite" id="TREG1_137050.1">
    <property type="protein sequence ID" value="TREG1_137050.1"/>
    <property type="gene ID" value="TREG1_137050"/>
</dbReference>
<proteinExistence type="predicted"/>
<dbReference type="Proteomes" id="UP000050795">
    <property type="component" value="Unassembled WGS sequence"/>
</dbReference>
<reference evidence="2" key="1">
    <citation type="submission" date="2022-06" db="EMBL/GenBank/DDBJ databases">
        <authorList>
            <person name="Berger JAMES D."/>
            <person name="Berger JAMES D."/>
        </authorList>
    </citation>
    <scope>NUCLEOTIDE SEQUENCE [LARGE SCALE GENOMIC DNA]</scope>
</reference>
<feature type="compositionally biased region" description="Basic residues" evidence="1">
    <location>
        <begin position="21"/>
        <end position="31"/>
    </location>
</feature>